<evidence type="ECO:0000256" key="1">
    <source>
        <dbReference type="ARBA" id="ARBA00009913"/>
    </source>
</evidence>
<dbReference type="RefSeq" id="WP_089242351.1">
    <property type="nucleotide sequence ID" value="NZ_FZOK01000018.1"/>
</dbReference>
<dbReference type="InterPro" id="IPR050639">
    <property type="entry name" value="SSR_resolvase"/>
</dbReference>
<sequence>EIQRLLDLGIVSKIHCWQIDRCGRDLRDIINFLHYTTAKKIPVHFISQGLTTLNENGEENPVAKMMISILGVVAEMERKLILERQKEGIAIAKLKGNVYFGRKPNTKEDPLRFLSKPRNKKAMELLKKGYKAREVSKIIGLSPNTVTKIKKLINVKV</sequence>
<dbReference type="SUPFAM" id="SSF53041">
    <property type="entry name" value="Resolvase-like"/>
    <property type="match status" value="1"/>
</dbReference>
<evidence type="ECO:0000313" key="4">
    <source>
        <dbReference type="Proteomes" id="UP000198480"/>
    </source>
</evidence>
<proteinExistence type="inferred from homology"/>
<dbReference type="EMBL" id="FZOK01000018">
    <property type="protein sequence ID" value="SNS70563.1"/>
    <property type="molecule type" value="Genomic_DNA"/>
</dbReference>
<dbReference type="PANTHER" id="PTHR30461">
    <property type="entry name" value="DNA-INVERTASE FROM LAMBDOID PROPHAGE"/>
    <property type="match status" value="1"/>
</dbReference>
<protein>
    <submittedName>
        <fullName evidence="3">Resolvase, N terminal domain</fullName>
    </submittedName>
</protein>
<gene>
    <name evidence="3" type="ORF">SAMN06295967_1181</name>
</gene>
<dbReference type="Pfam" id="PF00239">
    <property type="entry name" value="Resolvase"/>
    <property type="match status" value="1"/>
</dbReference>
<evidence type="ECO:0000313" key="3">
    <source>
        <dbReference type="EMBL" id="SNS70563.1"/>
    </source>
</evidence>
<dbReference type="AlphaFoldDB" id="A0A239GPY4"/>
<dbReference type="PROSITE" id="PS51736">
    <property type="entry name" value="RECOMBINASES_3"/>
    <property type="match status" value="1"/>
</dbReference>
<accession>A0A239GPY4</accession>
<dbReference type="InterPro" id="IPR036162">
    <property type="entry name" value="Resolvase-like_N_sf"/>
</dbReference>
<dbReference type="Proteomes" id="UP000198480">
    <property type="component" value="Unassembled WGS sequence"/>
</dbReference>
<dbReference type="GO" id="GO:0000150">
    <property type="term" value="F:DNA strand exchange activity"/>
    <property type="evidence" value="ECO:0007669"/>
    <property type="project" value="InterPro"/>
</dbReference>
<dbReference type="SMART" id="SM00857">
    <property type="entry name" value="Resolvase"/>
    <property type="match status" value="1"/>
</dbReference>
<dbReference type="Gene3D" id="3.40.50.1390">
    <property type="entry name" value="Resolvase, N-terminal catalytic domain"/>
    <property type="match status" value="1"/>
</dbReference>
<name>A0A239GPY4_9BACT</name>
<dbReference type="PANTHER" id="PTHR30461:SF26">
    <property type="entry name" value="RESOLVASE HOMOLOG YNEB"/>
    <property type="match status" value="1"/>
</dbReference>
<dbReference type="CDD" id="cd03768">
    <property type="entry name" value="SR_ResInv"/>
    <property type="match status" value="1"/>
</dbReference>
<dbReference type="InterPro" id="IPR006119">
    <property type="entry name" value="Resolv_N"/>
</dbReference>
<organism evidence="3 4">
    <name type="scientific">Belliella buryatensis</name>
    <dbReference type="NCBI Taxonomy" id="1500549"/>
    <lineage>
        <taxon>Bacteria</taxon>
        <taxon>Pseudomonadati</taxon>
        <taxon>Bacteroidota</taxon>
        <taxon>Cytophagia</taxon>
        <taxon>Cytophagales</taxon>
        <taxon>Cyclobacteriaceae</taxon>
        <taxon>Belliella</taxon>
    </lineage>
</organism>
<feature type="non-terminal residue" evidence="3">
    <location>
        <position position="1"/>
    </location>
</feature>
<dbReference type="OrthoDB" id="942413at2"/>
<feature type="domain" description="Resolvase/invertase-type recombinase catalytic" evidence="2">
    <location>
        <begin position="1"/>
        <end position="96"/>
    </location>
</feature>
<dbReference type="GO" id="GO:0003677">
    <property type="term" value="F:DNA binding"/>
    <property type="evidence" value="ECO:0007669"/>
    <property type="project" value="InterPro"/>
</dbReference>
<reference evidence="4" key="1">
    <citation type="submission" date="2017-06" db="EMBL/GenBank/DDBJ databases">
        <authorList>
            <person name="Varghese N."/>
            <person name="Submissions S."/>
        </authorList>
    </citation>
    <scope>NUCLEOTIDE SEQUENCE [LARGE SCALE GENOMIC DNA]</scope>
    <source>
        <strain evidence="4">5C</strain>
    </source>
</reference>
<evidence type="ECO:0000259" key="2">
    <source>
        <dbReference type="PROSITE" id="PS51736"/>
    </source>
</evidence>
<comment type="similarity">
    <text evidence="1">Belongs to the site-specific recombinase resolvase family.</text>
</comment>
<keyword evidence="4" id="KW-1185">Reference proteome</keyword>